<accession>A0ABY4CAC9</accession>
<dbReference type="Proteomes" id="UP000830116">
    <property type="component" value="Chromosome"/>
</dbReference>
<gene>
    <name evidence="3" type="ORF">MNR06_03030</name>
</gene>
<evidence type="ECO:0000313" key="4">
    <source>
        <dbReference type="Proteomes" id="UP000830116"/>
    </source>
</evidence>
<evidence type="ECO:0000313" key="3">
    <source>
        <dbReference type="EMBL" id="UOF01927.1"/>
    </source>
</evidence>
<evidence type="ECO:0000256" key="1">
    <source>
        <dbReference type="SAM" id="MobiDB-lite"/>
    </source>
</evidence>
<evidence type="ECO:0000256" key="2">
    <source>
        <dbReference type="SAM" id="Phobius"/>
    </source>
</evidence>
<feature type="transmembrane region" description="Helical" evidence="2">
    <location>
        <begin position="147"/>
        <end position="166"/>
    </location>
</feature>
<name>A0ABY4CAC9_9BACT</name>
<proteinExistence type="predicted"/>
<organism evidence="3 4">
    <name type="scientific">Bdellovibrio reynosensis</name>
    <dbReference type="NCBI Taxonomy" id="2835041"/>
    <lineage>
        <taxon>Bacteria</taxon>
        <taxon>Pseudomonadati</taxon>
        <taxon>Bdellovibrionota</taxon>
        <taxon>Bdellovibrionia</taxon>
        <taxon>Bdellovibrionales</taxon>
        <taxon>Pseudobdellovibrionaceae</taxon>
        <taxon>Bdellovibrio</taxon>
    </lineage>
</organism>
<protein>
    <submittedName>
        <fullName evidence="3">Uncharacterized protein</fullName>
    </submittedName>
</protein>
<keyword evidence="4" id="KW-1185">Reference proteome</keyword>
<keyword evidence="2" id="KW-0472">Membrane</keyword>
<keyword evidence="2" id="KW-0812">Transmembrane</keyword>
<sequence>MALPALKDEAVPEQQKAQSEAPANLFDVGVDKSDLGKPDSFRYRILTWVLDERYDQAIEELRSFLDEPSEYPNFKEKITRFIHHSTDLIYAIKAKRSFPGINSLTRAKQQELREKFKEHFRELQYILKTVEKIQGDLRIQDVRSTIYVVRAAWVAVVAILILGFWLEVFNGLGQTTFIVVDDIFGQFADWITLKIGI</sequence>
<feature type="region of interest" description="Disordered" evidence="1">
    <location>
        <begin position="1"/>
        <end position="22"/>
    </location>
</feature>
<reference evidence="3" key="1">
    <citation type="submission" date="2022-03" db="EMBL/GenBank/DDBJ databases">
        <title>Genome Identification and Characterization of new species Bdellovibrio reynosense LBG001 sp. nov. from a Mexico soil sample.</title>
        <authorList>
            <person name="Camilli A."/>
            <person name="Ajao Y."/>
            <person name="Guo X."/>
        </authorList>
    </citation>
    <scope>NUCLEOTIDE SEQUENCE</scope>
    <source>
        <strain evidence="3">LBG001</strain>
    </source>
</reference>
<feature type="compositionally biased region" description="Basic and acidic residues" evidence="1">
    <location>
        <begin position="1"/>
        <end position="10"/>
    </location>
</feature>
<keyword evidence="2" id="KW-1133">Transmembrane helix</keyword>
<dbReference type="EMBL" id="CP093442">
    <property type="protein sequence ID" value="UOF01927.1"/>
    <property type="molecule type" value="Genomic_DNA"/>
</dbReference>
<dbReference type="RefSeq" id="WP_243538546.1">
    <property type="nucleotide sequence ID" value="NZ_CP093442.1"/>
</dbReference>